<reference evidence="2 3" key="1">
    <citation type="journal article" date="2017" name="Int. J. Syst. Evol. Microbiol.">
        <title>Achromobacter aloeverae sp. nov., isolated from the root of Aloe vera (L.) Burm.f.</title>
        <authorList>
            <person name="Kuncharoen N."/>
            <person name="Muramatsu Y."/>
            <person name="Shibata C."/>
            <person name="Kamakura Y."/>
            <person name="Nakagawa Y."/>
            <person name="Tanasupawat S."/>
        </authorList>
    </citation>
    <scope>NUCLEOTIDE SEQUENCE [LARGE SCALE GENOMIC DNA]</scope>
    <source>
        <strain evidence="2 3">AVA-1</strain>
    </source>
</reference>
<feature type="signal peptide" evidence="1">
    <location>
        <begin position="1"/>
        <end position="23"/>
    </location>
</feature>
<evidence type="ECO:0000256" key="1">
    <source>
        <dbReference type="SAM" id="SignalP"/>
    </source>
</evidence>
<dbReference type="OrthoDB" id="8161726at2"/>
<proteinExistence type="predicted"/>
<protein>
    <submittedName>
        <fullName evidence="2">Excinuclease</fullName>
    </submittedName>
</protein>
<dbReference type="AlphaFoldDB" id="A0A4Q1HRU7"/>
<dbReference type="Proteomes" id="UP000290849">
    <property type="component" value="Unassembled WGS sequence"/>
</dbReference>
<dbReference type="PROSITE" id="PS51257">
    <property type="entry name" value="PROKAR_LIPOPROTEIN"/>
    <property type="match status" value="1"/>
</dbReference>
<keyword evidence="1" id="KW-0732">Signal</keyword>
<dbReference type="RefSeq" id="WP_129148706.1">
    <property type="nucleotide sequence ID" value="NZ_JBHSDO010000006.1"/>
</dbReference>
<comment type="caution">
    <text evidence="2">The sequence shown here is derived from an EMBL/GenBank/DDBJ whole genome shotgun (WGS) entry which is preliminary data.</text>
</comment>
<keyword evidence="3" id="KW-1185">Reference proteome</keyword>
<feature type="chain" id="PRO_5020459547" evidence="1">
    <location>
        <begin position="24"/>
        <end position="146"/>
    </location>
</feature>
<sequence>MHKFSKTLVGLTLSLSCVAAAHAADRMSMNSFQAAVEAGKAEGKLDGSVKFYLAGTGPKGKILQADAVTNRKTNAFGKSDDKACVWAAMSALISLQEAAKKVGANAVINIVSYYKKNVNQNATQYECHAGAVVAGVALRGDLAVVK</sequence>
<accession>A0A4Q1HRU7</accession>
<evidence type="ECO:0000313" key="2">
    <source>
        <dbReference type="EMBL" id="RXN92745.1"/>
    </source>
</evidence>
<name>A0A4Q1HRU7_9BURK</name>
<evidence type="ECO:0000313" key="3">
    <source>
        <dbReference type="Proteomes" id="UP000290849"/>
    </source>
</evidence>
<gene>
    <name evidence="2" type="ORF">C7R54_03080</name>
</gene>
<organism evidence="2 3">
    <name type="scientific">Achromobacter aloeverae</name>
    <dbReference type="NCBI Taxonomy" id="1750518"/>
    <lineage>
        <taxon>Bacteria</taxon>
        <taxon>Pseudomonadati</taxon>
        <taxon>Pseudomonadota</taxon>
        <taxon>Betaproteobacteria</taxon>
        <taxon>Burkholderiales</taxon>
        <taxon>Alcaligenaceae</taxon>
        <taxon>Achromobacter</taxon>
    </lineage>
</organism>
<dbReference type="EMBL" id="PYAL01000001">
    <property type="protein sequence ID" value="RXN92745.1"/>
    <property type="molecule type" value="Genomic_DNA"/>
</dbReference>